<comment type="similarity">
    <text evidence="1 5">Belongs to the importin alpha family.</text>
</comment>
<dbReference type="GO" id="GO:0061608">
    <property type="term" value="F:nuclear import signal receptor activity"/>
    <property type="evidence" value="ECO:0007669"/>
    <property type="project" value="InterPro"/>
</dbReference>
<evidence type="ECO:0000256" key="3">
    <source>
        <dbReference type="ARBA" id="ARBA00022737"/>
    </source>
</evidence>
<dbReference type="InterPro" id="IPR011989">
    <property type="entry name" value="ARM-like"/>
</dbReference>
<evidence type="ECO:0000313" key="9">
    <source>
        <dbReference type="Proteomes" id="UP000717585"/>
    </source>
</evidence>
<proteinExistence type="inferred from homology"/>
<evidence type="ECO:0000256" key="6">
    <source>
        <dbReference type="PROSITE-ProRule" id="PRU00259"/>
    </source>
</evidence>
<evidence type="ECO:0000256" key="2">
    <source>
        <dbReference type="ARBA" id="ARBA00022448"/>
    </source>
</evidence>
<evidence type="ECO:0000256" key="1">
    <source>
        <dbReference type="ARBA" id="ARBA00010394"/>
    </source>
</evidence>
<comment type="caution">
    <text evidence="8">The sequence shown here is derived from an EMBL/GenBank/DDBJ whole genome shotgun (WGS) entry which is preliminary data.</text>
</comment>
<keyword evidence="4 5" id="KW-0653">Protein transport</keyword>
<keyword evidence="9" id="KW-1185">Reference proteome</keyword>
<dbReference type="Proteomes" id="UP000717585">
    <property type="component" value="Unassembled WGS sequence"/>
</dbReference>
<keyword evidence="3" id="KW-0677">Repeat</keyword>
<dbReference type="InterPro" id="IPR000225">
    <property type="entry name" value="Armadillo"/>
</dbReference>
<dbReference type="Pfam" id="PF00514">
    <property type="entry name" value="Arm"/>
    <property type="match status" value="2"/>
</dbReference>
<dbReference type="SUPFAM" id="SSF48371">
    <property type="entry name" value="ARM repeat"/>
    <property type="match status" value="1"/>
</dbReference>
<keyword evidence="2 5" id="KW-0813">Transport</keyword>
<dbReference type="PANTHER" id="PTHR23316">
    <property type="entry name" value="IMPORTIN ALPHA"/>
    <property type="match status" value="1"/>
</dbReference>
<evidence type="ECO:0000256" key="7">
    <source>
        <dbReference type="SAM" id="MobiDB-lite"/>
    </source>
</evidence>
<feature type="compositionally biased region" description="Polar residues" evidence="7">
    <location>
        <begin position="10"/>
        <end position="24"/>
    </location>
</feature>
<name>A0A8J6BB46_9EUKA</name>
<organism evidence="8 9">
    <name type="scientific">Carpediemonas membranifera</name>
    <dbReference type="NCBI Taxonomy" id="201153"/>
    <lineage>
        <taxon>Eukaryota</taxon>
        <taxon>Metamonada</taxon>
        <taxon>Carpediemonas-like organisms</taxon>
        <taxon>Carpediemonas</taxon>
    </lineage>
</organism>
<sequence>MDDRNVRRGFQNSFQRKSIKQSVTDLRKKKREEMLESSRADMSEEPPIQTIDVELPDVVDEDVIMSFADMLLQPSPDDTLVGLVAIRKLISRRKSRSVNVYEVLVRRDVIKRVASFANCDSDSHAHEACWILTNIASRESAVALTVVKAGAVPRLIQTIHKTKNIQLAEQAIWALANIAGEGVQYRSNIIRMGIVDSMVTVLGRQMDRKHLRNITWAVSNIARTPLQDSKDIKELTKLVPLCANVFRSVQVDPTKQRDTVELDILVDIIFFFSFIADGDDEDIAVIVKENLTPMIVNYMAIPYAKLNSASLRCLGNLMSTNDKTVADYLVSCGVVPGMLRLFQSALPSVRREVAWAMSNIVAGSQDHLKVFVDHNAVPIVLRTMEHDVPEVATECSWIVMNYTVACNDEQMQHLLDCGALETLFRVLKSITNYKTKSLLLEAVSRILTKRPDATSIVESVGGVQLLSSLMYNQYASVSNTAQTLLQEHFSDDVGDLSDDAGGFDF</sequence>
<dbReference type="EMBL" id="JAHDYR010000004">
    <property type="protein sequence ID" value="KAG9397049.1"/>
    <property type="molecule type" value="Genomic_DNA"/>
</dbReference>
<dbReference type="GO" id="GO:0005737">
    <property type="term" value="C:cytoplasm"/>
    <property type="evidence" value="ECO:0007669"/>
    <property type="project" value="InterPro"/>
</dbReference>
<dbReference type="OrthoDB" id="29145at2759"/>
<evidence type="ECO:0000256" key="4">
    <source>
        <dbReference type="ARBA" id="ARBA00022927"/>
    </source>
</evidence>
<evidence type="ECO:0000256" key="5">
    <source>
        <dbReference type="PIRNR" id="PIRNR005673"/>
    </source>
</evidence>
<dbReference type="Gene3D" id="1.25.10.10">
    <property type="entry name" value="Leucine-rich Repeat Variant"/>
    <property type="match status" value="1"/>
</dbReference>
<feature type="repeat" description="ARM" evidence="6">
    <location>
        <begin position="150"/>
        <end position="179"/>
    </location>
</feature>
<dbReference type="SMART" id="SM00185">
    <property type="entry name" value="ARM"/>
    <property type="match status" value="7"/>
</dbReference>
<dbReference type="InterPro" id="IPR024931">
    <property type="entry name" value="Importin_alpha"/>
</dbReference>
<dbReference type="InterPro" id="IPR016024">
    <property type="entry name" value="ARM-type_fold"/>
</dbReference>
<feature type="compositionally biased region" description="Basic and acidic residues" evidence="7">
    <location>
        <begin position="31"/>
        <end position="42"/>
    </location>
</feature>
<dbReference type="PROSITE" id="PS50176">
    <property type="entry name" value="ARM_REPEAT"/>
    <property type="match status" value="1"/>
</dbReference>
<feature type="region of interest" description="Disordered" evidence="7">
    <location>
        <begin position="1"/>
        <end position="43"/>
    </location>
</feature>
<evidence type="ECO:0000313" key="8">
    <source>
        <dbReference type="EMBL" id="KAG9397049.1"/>
    </source>
</evidence>
<gene>
    <name evidence="8" type="ORF">J8273_1406</name>
</gene>
<reference evidence="8" key="1">
    <citation type="submission" date="2021-05" db="EMBL/GenBank/DDBJ databases">
        <title>A free-living protist that lacks canonical eukaryotic 1 DNA replication and segregation systems.</title>
        <authorList>
            <person name="Salas-Leiva D.E."/>
            <person name="Tromer E.C."/>
            <person name="Curtis B.A."/>
            <person name="Jerlstrom-Hultqvist J."/>
            <person name="Kolisko M."/>
            <person name="Yi Z."/>
            <person name="Salas-Leiva J.S."/>
            <person name="Gallot-Lavallee L."/>
            <person name="Kops G.J.P.L."/>
            <person name="Archibald J.M."/>
            <person name="Simpson A.G.B."/>
            <person name="Roger A.J."/>
        </authorList>
    </citation>
    <scope>NUCLEOTIDE SEQUENCE</scope>
    <source>
        <strain evidence="8">BICM</strain>
    </source>
</reference>
<dbReference type="PIRSF" id="PIRSF005673">
    <property type="entry name" value="Importin_alpha"/>
    <property type="match status" value="1"/>
</dbReference>
<dbReference type="AlphaFoldDB" id="A0A8J6BB46"/>
<accession>A0A8J6BB46</accession>
<protein>
    <recommendedName>
        <fullName evidence="5">Importin subunit alpha</fullName>
    </recommendedName>
</protein>
<dbReference type="GO" id="GO:0006606">
    <property type="term" value="P:protein import into nucleus"/>
    <property type="evidence" value="ECO:0007669"/>
    <property type="project" value="InterPro"/>
</dbReference>